<evidence type="ECO:0000256" key="2">
    <source>
        <dbReference type="ARBA" id="ARBA00023121"/>
    </source>
</evidence>
<dbReference type="PANTHER" id="PTHR23310">
    <property type="entry name" value="ACYL-COA-BINDING PROTEIN, ACBP"/>
    <property type="match status" value="1"/>
</dbReference>
<keyword evidence="4" id="KW-0472">Membrane</keyword>
<gene>
    <name evidence="6" type="ORF">Fmac_032353</name>
</gene>
<dbReference type="PROSITE" id="PS51228">
    <property type="entry name" value="ACB_2"/>
    <property type="match status" value="1"/>
</dbReference>
<name>A0ABD1L4Q7_9FABA</name>
<dbReference type="InterPro" id="IPR014352">
    <property type="entry name" value="FERM/acyl-CoA-bd_prot_sf"/>
</dbReference>
<proteinExistence type="inferred from homology"/>
<dbReference type="GO" id="GO:0000062">
    <property type="term" value="F:fatty-acyl-CoA binding"/>
    <property type="evidence" value="ECO:0007669"/>
    <property type="project" value="UniProtKB-ARBA"/>
</dbReference>
<keyword evidence="7" id="KW-1185">Reference proteome</keyword>
<evidence type="ECO:0000256" key="3">
    <source>
        <dbReference type="SAM" id="MobiDB-lite"/>
    </source>
</evidence>
<organism evidence="6 7">
    <name type="scientific">Flemingia macrophylla</name>
    <dbReference type="NCBI Taxonomy" id="520843"/>
    <lineage>
        <taxon>Eukaryota</taxon>
        <taxon>Viridiplantae</taxon>
        <taxon>Streptophyta</taxon>
        <taxon>Embryophyta</taxon>
        <taxon>Tracheophyta</taxon>
        <taxon>Spermatophyta</taxon>
        <taxon>Magnoliopsida</taxon>
        <taxon>eudicotyledons</taxon>
        <taxon>Gunneridae</taxon>
        <taxon>Pentapetalae</taxon>
        <taxon>rosids</taxon>
        <taxon>fabids</taxon>
        <taxon>Fabales</taxon>
        <taxon>Fabaceae</taxon>
        <taxon>Papilionoideae</taxon>
        <taxon>50 kb inversion clade</taxon>
        <taxon>NPAAA clade</taxon>
        <taxon>indigoferoid/millettioid clade</taxon>
        <taxon>Phaseoleae</taxon>
        <taxon>Flemingia</taxon>
    </lineage>
</organism>
<protein>
    <recommendedName>
        <fullName evidence="5">ACB domain-containing protein</fullName>
    </recommendedName>
</protein>
<dbReference type="Gene3D" id="1.20.80.10">
    <property type="match status" value="1"/>
</dbReference>
<dbReference type="SUPFAM" id="SSF47027">
    <property type="entry name" value="Acyl-CoA binding protein"/>
    <property type="match status" value="1"/>
</dbReference>
<dbReference type="Pfam" id="PF00887">
    <property type="entry name" value="ACBP"/>
    <property type="match status" value="1"/>
</dbReference>
<comment type="caution">
    <text evidence="6">The sequence shown here is derived from an EMBL/GenBank/DDBJ whole genome shotgun (WGS) entry which is preliminary data.</text>
</comment>
<dbReference type="EMBL" id="JBGMDY010000011">
    <property type="protein sequence ID" value="KAL2318477.1"/>
    <property type="molecule type" value="Genomic_DNA"/>
</dbReference>
<accession>A0ABD1L4Q7</accession>
<dbReference type="PANTHER" id="PTHR23310:SF136">
    <property type="entry name" value="ACYL-COA-BINDING DOMAIN PROTEIN"/>
    <property type="match status" value="1"/>
</dbReference>
<dbReference type="AlphaFoldDB" id="A0ABD1L4Q7"/>
<reference evidence="6 7" key="1">
    <citation type="submission" date="2024-08" db="EMBL/GenBank/DDBJ databases">
        <title>Insights into the chromosomal genome structure of Flemingia macrophylla.</title>
        <authorList>
            <person name="Ding Y."/>
            <person name="Zhao Y."/>
            <person name="Bi W."/>
            <person name="Wu M."/>
            <person name="Zhao G."/>
            <person name="Gong Y."/>
            <person name="Li W."/>
            <person name="Zhang P."/>
        </authorList>
    </citation>
    <scope>NUCLEOTIDE SEQUENCE [LARGE SCALE GENOMIC DNA]</scope>
    <source>
        <strain evidence="6">DYQJB</strain>
        <tissue evidence="6">Leaf</tissue>
    </source>
</reference>
<feature type="region of interest" description="Disordered" evidence="3">
    <location>
        <begin position="78"/>
        <end position="103"/>
    </location>
</feature>
<feature type="compositionally biased region" description="Polar residues" evidence="3">
    <location>
        <begin position="130"/>
        <end position="141"/>
    </location>
</feature>
<feature type="transmembrane region" description="Helical" evidence="4">
    <location>
        <begin position="12"/>
        <end position="31"/>
    </location>
</feature>
<keyword evidence="4" id="KW-0812">Transmembrane</keyword>
<dbReference type="Proteomes" id="UP001603857">
    <property type="component" value="Unassembled WGS sequence"/>
</dbReference>
<evidence type="ECO:0000313" key="6">
    <source>
        <dbReference type="EMBL" id="KAL2318477.1"/>
    </source>
</evidence>
<feature type="region of interest" description="Disordered" evidence="3">
    <location>
        <begin position="119"/>
        <end position="141"/>
    </location>
</feature>
<keyword evidence="2" id="KW-0446">Lipid-binding</keyword>
<dbReference type="InterPro" id="IPR035984">
    <property type="entry name" value="Acyl-CoA-binding_sf"/>
</dbReference>
<keyword evidence="4" id="KW-1133">Transmembrane helix</keyword>
<evidence type="ECO:0000259" key="5">
    <source>
        <dbReference type="PROSITE" id="PS51228"/>
    </source>
</evidence>
<evidence type="ECO:0000313" key="7">
    <source>
        <dbReference type="Proteomes" id="UP001603857"/>
    </source>
</evidence>
<evidence type="ECO:0000256" key="1">
    <source>
        <dbReference type="ARBA" id="ARBA00005567"/>
    </source>
</evidence>
<feature type="region of interest" description="Disordered" evidence="3">
    <location>
        <begin position="317"/>
        <end position="344"/>
    </location>
</feature>
<sequence>MELLTVVDDFFVTASVALLLTLIAFNFVKAMNDTHTSPKRHVHREPLRPVSHAERLTVQPAQSKSKVGFINPVQPTTCVGTKRSSHEPEIEPVGSVPTVQPGQSDSTGGFITFQTEGTAEATVEPVRPAQSKSTAGSMSPVQAMTCAGSEDKKEEATIESEADIAAKDEEKRNVESVDEIRVVEEDDDDWEGIERSEVEKEFMAATEFVRGLGSNVQMELYGLHKVAIQGPCLEPPPMPLKLSARAKWNAWQKLGNMSPEVAMEQYISLLSDKFPGWMKDTSAGMSEHEPTRLEVSDSAASDICTTSSHQQMTITERFGGPEQVPDVKDHSPLTESDLENNVNI</sequence>
<comment type="similarity">
    <text evidence="1">Belongs to the ACBP family.</text>
</comment>
<evidence type="ECO:0000256" key="4">
    <source>
        <dbReference type="SAM" id="Phobius"/>
    </source>
</evidence>
<feature type="domain" description="ACB" evidence="5">
    <location>
        <begin position="198"/>
        <end position="279"/>
    </location>
</feature>
<dbReference type="InterPro" id="IPR000582">
    <property type="entry name" value="Acyl-CoA-binding_protein"/>
</dbReference>